<gene>
    <name evidence="2" type="ORF">ERS132426_02123</name>
</gene>
<name>A0A0Z8K6R8_STRSU</name>
<evidence type="ECO:0000256" key="1">
    <source>
        <dbReference type="SAM" id="Coils"/>
    </source>
</evidence>
<accession>A0A0Z8K6R8</accession>
<reference evidence="2 3" key="1">
    <citation type="submission" date="2016-02" db="EMBL/GenBank/DDBJ databases">
        <authorList>
            <consortium name="Pathogen Informatics"/>
        </authorList>
    </citation>
    <scope>NUCLEOTIDE SEQUENCE [LARGE SCALE GENOMIC DNA]</scope>
    <source>
        <strain evidence="2 3">LSS64</strain>
    </source>
</reference>
<feature type="coiled-coil region" evidence="1">
    <location>
        <begin position="2"/>
        <end position="46"/>
    </location>
</feature>
<proteinExistence type="predicted"/>
<dbReference type="Proteomes" id="UP000074850">
    <property type="component" value="Unassembled WGS sequence"/>
</dbReference>
<sequence>MRKVFERIAKNLENIVELLKAQAQERAELKEKFDTFEKMLTDLRNNPFGIKEKE</sequence>
<evidence type="ECO:0000313" key="3">
    <source>
        <dbReference type="Proteomes" id="UP000074850"/>
    </source>
</evidence>
<organism evidence="2 3">
    <name type="scientific">Streptococcus suis</name>
    <dbReference type="NCBI Taxonomy" id="1307"/>
    <lineage>
        <taxon>Bacteria</taxon>
        <taxon>Bacillati</taxon>
        <taxon>Bacillota</taxon>
        <taxon>Bacilli</taxon>
        <taxon>Lactobacillales</taxon>
        <taxon>Streptococcaceae</taxon>
        <taxon>Streptococcus</taxon>
    </lineage>
</organism>
<dbReference type="AlphaFoldDB" id="A0A0Z8K6R8"/>
<protein>
    <submittedName>
        <fullName evidence="2">Uncharacterized protein</fullName>
    </submittedName>
</protein>
<dbReference type="EMBL" id="FIHM01000068">
    <property type="protein sequence ID" value="CYV66676.1"/>
    <property type="molecule type" value="Genomic_DNA"/>
</dbReference>
<evidence type="ECO:0000313" key="2">
    <source>
        <dbReference type="EMBL" id="CYV66676.1"/>
    </source>
</evidence>
<dbReference type="RefSeq" id="WP_153602282.1">
    <property type="nucleotide sequence ID" value="NZ_CEFC01000053.1"/>
</dbReference>
<keyword evidence="1" id="KW-0175">Coiled coil</keyword>